<feature type="transmembrane region" description="Helical" evidence="1">
    <location>
        <begin position="134"/>
        <end position="152"/>
    </location>
</feature>
<keyword evidence="1" id="KW-0472">Membrane</keyword>
<dbReference type="EMBL" id="ML143466">
    <property type="protein sequence ID" value="TBU25156.1"/>
    <property type="molecule type" value="Genomic_DNA"/>
</dbReference>
<feature type="transmembrane region" description="Helical" evidence="1">
    <location>
        <begin position="7"/>
        <end position="25"/>
    </location>
</feature>
<evidence type="ECO:0000313" key="2">
    <source>
        <dbReference type="EMBL" id="TBU25156.1"/>
    </source>
</evidence>
<dbReference type="AlphaFoldDB" id="A0A4Q9MH06"/>
<proteinExistence type="predicted"/>
<dbReference type="OMA" id="KGHRWAA"/>
<reference evidence="2" key="1">
    <citation type="submission" date="2019-01" db="EMBL/GenBank/DDBJ databases">
        <title>Draft genome sequences of three monokaryotic isolates of the white-rot basidiomycete fungus Dichomitus squalens.</title>
        <authorList>
            <consortium name="DOE Joint Genome Institute"/>
            <person name="Lopez S.C."/>
            <person name="Andreopoulos B."/>
            <person name="Pangilinan J."/>
            <person name="Lipzen A."/>
            <person name="Riley R."/>
            <person name="Ahrendt S."/>
            <person name="Ng V."/>
            <person name="Barry K."/>
            <person name="Daum C."/>
            <person name="Grigoriev I.V."/>
            <person name="Hilden K.S."/>
            <person name="Makela M.R."/>
            <person name="de Vries R.P."/>
        </authorList>
    </citation>
    <scope>NUCLEOTIDE SEQUENCE [LARGE SCALE GENOMIC DNA]</scope>
    <source>
        <strain evidence="2">OM18370.1</strain>
    </source>
</reference>
<keyword evidence="1" id="KW-1133">Transmembrane helix</keyword>
<keyword evidence="1" id="KW-0812">Transmembrane</keyword>
<gene>
    <name evidence="2" type="ORF">BD311DRAFT_765197</name>
</gene>
<feature type="transmembrane region" description="Helical" evidence="1">
    <location>
        <begin position="101"/>
        <end position="122"/>
    </location>
</feature>
<name>A0A4Q9MH06_9APHY</name>
<evidence type="ECO:0000256" key="1">
    <source>
        <dbReference type="SAM" id="Phobius"/>
    </source>
</evidence>
<dbReference type="OrthoDB" id="61370at2759"/>
<evidence type="ECO:0008006" key="3">
    <source>
        <dbReference type="Google" id="ProtNLM"/>
    </source>
</evidence>
<sequence>MRKLSYVVAFFAVIGTMILNILSVQRPDWLVTKRPDIIHKEVVVSYGLASRCELRVMEVPAPSGGTLTYTSYDCRPFPKRVEDGCEKENKAFCMIWGTSSYFAELGIGFAVVACLAIIFGVTTHSRRRRIWKSASFLVALHVISQIVAFAIVTDLYRRDSFPTFERARPGLAYVLNVVSWVLGILVTAGIVITGNAAKHGHQWAAGNRAYRPISG</sequence>
<accession>A0A4Q9MH06</accession>
<feature type="transmembrane region" description="Helical" evidence="1">
    <location>
        <begin position="172"/>
        <end position="192"/>
    </location>
</feature>
<protein>
    <recommendedName>
        <fullName evidence="3">Actin cortical patch SUR7/pH-response regulator pali</fullName>
    </recommendedName>
</protein>
<organism evidence="2">
    <name type="scientific">Dichomitus squalens</name>
    <dbReference type="NCBI Taxonomy" id="114155"/>
    <lineage>
        <taxon>Eukaryota</taxon>
        <taxon>Fungi</taxon>
        <taxon>Dikarya</taxon>
        <taxon>Basidiomycota</taxon>
        <taxon>Agaricomycotina</taxon>
        <taxon>Agaricomycetes</taxon>
        <taxon>Polyporales</taxon>
        <taxon>Polyporaceae</taxon>
        <taxon>Dichomitus</taxon>
    </lineage>
</organism>
<dbReference type="Proteomes" id="UP000292957">
    <property type="component" value="Unassembled WGS sequence"/>
</dbReference>
<dbReference type="Gene3D" id="1.20.140.150">
    <property type="match status" value="1"/>
</dbReference>